<dbReference type="EMBL" id="JAYKXP010000040">
    <property type="protein sequence ID" value="KAK7039113.1"/>
    <property type="molecule type" value="Genomic_DNA"/>
</dbReference>
<evidence type="ECO:0000256" key="12">
    <source>
        <dbReference type="ARBA" id="ARBA00023136"/>
    </source>
</evidence>
<evidence type="ECO:0000256" key="8">
    <source>
        <dbReference type="ARBA" id="ARBA00022989"/>
    </source>
</evidence>
<evidence type="ECO:0000256" key="7">
    <source>
        <dbReference type="ARBA" id="ARBA00022723"/>
    </source>
</evidence>
<evidence type="ECO:0000313" key="16">
    <source>
        <dbReference type="Proteomes" id="UP001383192"/>
    </source>
</evidence>
<dbReference type="PANTHER" id="PTHR24305:SF166">
    <property type="entry name" value="CYTOCHROME P450 12A4, MITOCHONDRIAL-RELATED"/>
    <property type="match status" value="1"/>
</dbReference>
<evidence type="ECO:0000313" key="15">
    <source>
        <dbReference type="EMBL" id="KAK7039113.1"/>
    </source>
</evidence>
<evidence type="ECO:0000256" key="10">
    <source>
        <dbReference type="ARBA" id="ARBA00023004"/>
    </source>
</evidence>
<keyword evidence="8" id="KW-1133">Transmembrane helix</keyword>
<keyword evidence="6" id="KW-0812">Transmembrane</keyword>
<keyword evidence="10 13" id="KW-0408">Iron</keyword>
<keyword evidence="11" id="KW-0503">Monooxygenase</keyword>
<dbReference type="GO" id="GO:0016705">
    <property type="term" value="F:oxidoreductase activity, acting on paired donors, with incorporation or reduction of molecular oxygen"/>
    <property type="evidence" value="ECO:0007669"/>
    <property type="project" value="InterPro"/>
</dbReference>
<keyword evidence="5 13" id="KW-0349">Heme</keyword>
<sequence length="1121" mass="125953">MLNTVIVASLLFIAFAYLLQRKRLDGIRGPKGEGYLLGVEHKLQSERELGKLTFQWTREYGTTYQIPGCFGEAILVTCDPRAIHHIIHEHVVRYPASKDTKKFYELLFGRGVLWADGDVHKRHRRVLSPAFSVNHMKSFIPLFQQYAEKLSEKWTEQLQGGSHIIDVVPWCHKVTLDIIGETSFSYQFGALENIPNELTEALHAIEWASVPHSCDTRLTNLDRNLGLAPSIPTTLLQAAIRHLPRSFGQFQAKYFPVDVDRLSMRYLEVSSRKANEFMRRSDTLSGHSGAEPTSGERDILSVLVKANQAEDPKKRLAEHEVTSQISTLVQAGHHTTGYSLAWILYELSQHPADQQKVYHDIMKIRARGGAGFTAEDYDELADGWLGACVKVRWFLAHYNITDEVNVQEALRLHPILPQLRRTASYRDILPLHYPICSYSGADVNCAQIVPGQTVIIDVAMYNRLESVWGSDANKWSPGRFFEPASLDSTVSVGMVSSLLTFSGGSKGCLGWRFALMELHALIAGLLEQFQFELPQGVDIRDGVMVVITTPNVAGREEEGPMLPLFPTTAHINTISTRAVIALTCVAVVYFANVRRRLDELRGPQGDGYLLGVEYRLTLEEQIGDLTFQWAEEFGPTYKIPGCFGETILVTADPRAIHHVLQERVLNYPPTKDRRRFLEKFFGRGIVWAVAEDHKRHRRVLSPAFSTGHIQGFIPLFRRHVSHLADMLYAEVQKQAPSLDIIPWLNKSTLDIIGESAFNHDFGSLVNTPSKLAPVLHDVDNISVQPSPIGTLVQALPRYLPDSVCYIQAKYFPTKMDRVLAEYIRVSTELAREFMQTTGLLVDEHGVSKPYLPEKDVLSILEPVVTLAETDRANKAESPNKRLAEHEVLAQISTLIQAGHHTTAFTLAWVLCELSRHSLDQQKVYEEIQCLRDKRHGDLIAEDYDELSEGWLGACVKQEALRLHPIVHQLLRSPDVADTIPLQIPIESATGGNIPRLQVLPGQRIVIDITMYNRLKVVWGDDADTWNPSRFFRHSLTSSHAVTVGMTSNLLSFSGGSKGCIGWRFALMEIYVLLAGLLDRFQFGLPSGVEIKDFMTVICVPVIIGKEEMGTTLPLIVEPRTK</sequence>
<dbReference type="SUPFAM" id="SSF48264">
    <property type="entry name" value="Cytochrome P450"/>
    <property type="match status" value="2"/>
</dbReference>
<protein>
    <recommendedName>
        <fullName evidence="17">Cytochrome P450</fullName>
    </recommendedName>
</protein>
<evidence type="ECO:0000256" key="2">
    <source>
        <dbReference type="ARBA" id="ARBA00004370"/>
    </source>
</evidence>
<comment type="cofactor">
    <cofactor evidence="1 13">
        <name>heme</name>
        <dbReference type="ChEBI" id="CHEBI:30413"/>
    </cofactor>
</comment>
<evidence type="ECO:0008006" key="17">
    <source>
        <dbReference type="Google" id="ProtNLM"/>
    </source>
</evidence>
<feature type="signal peptide" evidence="14">
    <location>
        <begin position="1"/>
        <end position="16"/>
    </location>
</feature>
<evidence type="ECO:0000256" key="6">
    <source>
        <dbReference type="ARBA" id="ARBA00022692"/>
    </source>
</evidence>
<dbReference type="Gene3D" id="1.10.630.10">
    <property type="entry name" value="Cytochrome P450"/>
    <property type="match status" value="2"/>
</dbReference>
<dbReference type="InterPro" id="IPR050121">
    <property type="entry name" value="Cytochrome_P450_monoxygenase"/>
</dbReference>
<proteinExistence type="inferred from homology"/>
<keyword evidence="14" id="KW-0732">Signal</keyword>
<accession>A0AAW0CLJ7</accession>
<keyword evidence="16" id="KW-1185">Reference proteome</keyword>
<dbReference type="PRINTS" id="PR00385">
    <property type="entry name" value="P450"/>
</dbReference>
<keyword evidence="9" id="KW-0560">Oxidoreductase</keyword>
<dbReference type="InterPro" id="IPR017972">
    <property type="entry name" value="Cyt_P450_CS"/>
</dbReference>
<comment type="pathway">
    <text evidence="3">Secondary metabolite biosynthesis; terpenoid biosynthesis.</text>
</comment>
<organism evidence="15 16">
    <name type="scientific">Paramarasmius palmivorus</name>
    <dbReference type="NCBI Taxonomy" id="297713"/>
    <lineage>
        <taxon>Eukaryota</taxon>
        <taxon>Fungi</taxon>
        <taxon>Dikarya</taxon>
        <taxon>Basidiomycota</taxon>
        <taxon>Agaricomycotina</taxon>
        <taxon>Agaricomycetes</taxon>
        <taxon>Agaricomycetidae</taxon>
        <taxon>Agaricales</taxon>
        <taxon>Marasmiineae</taxon>
        <taxon>Marasmiaceae</taxon>
        <taxon>Paramarasmius</taxon>
    </lineage>
</organism>
<keyword evidence="7 13" id="KW-0479">Metal-binding</keyword>
<dbReference type="Proteomes" id="UP001383192">
    <property type="component" value="Unassembled WGS sequence"/>
</dbReference>
<evidence type="ECO:0000256" key="3">
    <source>
        <dbReference type="ARBA" id="ARBA00004721"/>
    </source>
</evidence>
<dbReference type="InterPro" id="IPR036396">
    <property type="entry name" value="Cyt_P450_sf"/>
</dbReference>
<dbReference type="PANTHER" id="PTHR24305">
    <property type="entry name" value="CYTOCHROME P450"/>
    <property type="match status" value="1"/>
</dbReference>
<dbReference type="Pfam" id="PF00067">
    <property type="entry name" value="p450"/>
    <property type="match status" value="4"/>
</dbReference>
<dbReference type="AlphaFoldDB" id="A0AAW0CLJ7"/>
<evidence type="ECO:0000256" key="1">
    <source>
        <dbReference type="ARBA" id="ARBA00001971"/>
    </source>
</evidence>
<evidence type="ECO:0000256" key="5">
    <source>
        <dbReference type="ARBA" id="ARBA00022617"/>
    </source>
</evidence>
<dbReference type="GO" id="GO:0005506">
    <property type="term" value="F:iron ion binding"/>
    <property type="evidence" value="ECO:0007669"/>
    <property type="project" value="InterPro"/>
</dbReference>
<evidence type="ECO:0000256" key="4">
    <source>
        <dbReference type="ARBA" id="ARBA00010617"/>
    </source>
</evidence>
<feature type="binding site" description="axial binding residue" evidence="13">
    <location>
        <position position="508"/>
    </location>
    <ligand>
        <name>heme</name>
        <dbReference type="ChEBI" id="CHEBI:30413"/>
    </ligand>
    <ligandPart>
        <name>Fe</name>
        <dbReference type="ChEBI" id="CHEBI:18248"/>
    </ligandPart>
</feature>
<dbReference type="GO" id="GO:0020037">
    <property type="term" value="F:heme binding"/>
    <property type="evidence" value="ECO:0007669"/>
    <property type="project" value="InterPro"/>
</dbReference>
<dbReference type="PRINTS" id="PR00463">
    <property type="entry name" value="EP450I"/>
</dbReference>
<comment type="caution">
    <text evidence="15">The sequence shown here is derived from an EMBL/GenBank/DDBJ whole genome shotgun (WGS) entry which is preliminary data.</text>
</comment>
<dbReference type="GO" id="GO:0016020">
    <property type="term" value="C:membrane"/>
    <property type="evidence" value="ECO:0007669"/>
    <property type="project" value="UniProtKB-SubCell"/>
</dbReference>
<reference evidence="15 16" key="1">
    <citation type="submission" date="2024-01" db="EMBL/GenBank/DDBJ databases">
        <title>A draft genome for a cacao thread blight-causing isolate of Paramarasmius palmivorus.</title>
        <authorList>
            <person name="Baruah I.K."/>
            <person name="Bukari Y."/>
            <person name="Amoako-Attah I."/>
            <person name="Meinhardt L.W."/>
            <person name="Bailey B.A."/>
            <person name="Cohen S.P."/>
        </authorList>
    </citation>
    <scope>NUCLEOTIDE SEQUENCE [LARGE SCALE GENOMIC DNA]</scope>
    <source>
        <strain evidence="15 16">GH-12</strain>
    </source>
</reference>
<evidence type="ECO:0000256" key="13">
    <source>
        <dbReference type="PIRSR" id="PIRSR602401-1"/>
    </source>
</evidence>
<keyword evidence="12" id="KW-0472">Membrane</keyword>
<name>A0AAW0CLJ7_9AGAR</name>
<dbReference type="InterPro" id="IPR002401">
    <property type="entry name" value="Cyt_P450_E_grp-I"/>
</dbReference>
<comment type="similarity">
    <text evidence="4">Belongs to the cytochrome P450 family.</text>
</comment>
<feature type="chain" id="PRO_5043776862" description="Cytochrome P450" evidence="14">
    <location>
        <begin position="17"/>
        <end position="1121"/>
    </location>
</feature>
<evidence type="ECO:0000256" key="11">
    <source>
        <dbReference type="ARBA" id="ARBA00023033"/>
    </source>
</evidence>
<dbReference type="PROSITE" id="PS00086">
    <property type="entry name" value="CYTOCHROME_P450"/>
    <property type="match status" value="2"/>
</dbReference>
<evidence type="ECO:0000256" key="9">
    <source>
        <dbReference type="ARBA" id="ARBA00023002"/>
    </source>
</evidence>
<dbReference type="InterPro" id="IPR001128">
    <property type="entry name" value="Cyt_P450"/>
</dbReference>
<gene>
    <name evidence="15" type="ORF">VNI00_010298</name>
</gene>
<comment type="subcellular location">
    <subcellularLocation>
        <location evidence="2">Membrane</location>
    </subcellularLocation>
</comment>
<evidence type="ECO:0000256" key="14">
    <source>
        <dbReference type="SAM" id="SignalP"/>
    </source>
</evidence>
<dbReference type="GO" id="GO:0004497">
    <property type="term" value="F:monooxygenase activity"/>
    <property type="evidence" value="ECO:0007669"/>
    <property type="project" value="UniProtKB-KW"/>
</dbReference>